<comment type="caution">
    <text evidence="1">The sequence shown here is derived from an EMBL/GenBank/DDBJ whole genome shotgun (WGS) entry which is preliminary data.</text>
</comment>
<protein>
    <submittedName>
        <fullName evidence="1">Uncharacterized protein</fullName>
    </submittedName>
</protein>
<dbReference type="EMBL" id="LSRX01001530">
    <property type="protein sequence ID" value="OLP79065.1"/>
    <property type="molecule type" value="Genomic_DNA"/>
</dbReference>
<keyword evidence="2" id="KW-1185">Reference proteome</keyword>
<dbReference type="Proteomes" id="UP000186817">
    <property type="component" value="Unassembled WGS sequence"/>
</dbReference>
<proteinExistence type="predicted"/>
<name>A0A1Q9C846_SYMMI</name>
<reference evidence="1 2" key="1">
    <citation type="submission" date="2016-02" db="EMBL/GenBank/DDBJ databases">
        <title>Genome analysis of coral dinoflagellate symbionts highlights evolutionary adaptations to a symbiotic lifestyle.</title>
        <authorList>
            <person name="Aranda M."/>
            <person name="Li Y."/>
            <person name="Liew Y.J."/>
            <person name="Baumgarten S."/>
            <person name="Simakov O."/>
            <person name="Wilson M."/>
            <person name="Piel J."/>
            <person name="Ashoor H."/>
            <person name="Bougouffa S."/>
            <person name="Bajic V.B."/>
            <person name="Ryu T."/>
            <person name="Ravasi T."/>
            <person name="Bayer T."/>
            <person name="Micklem G."/>
            <person name="Kim H."/>
            <person name="Bhak J."/>
            <person name="Lajeunesse T.C."/>
            <person name="Voolstra C.R."/>
        </authorList>
    </citation>
    <scope>NUCLEOTIDE SEQUENCE [LARGE SCALE GENOMIC DNA]</scope>
    <source>
        <strain evidence="1 2">CCMP2467</strain>
    </source>
</reference>
<dbReference type="InterPro" id="IPR029063">
    <property type="entry name" value="SAM-dependent_MTases_sf"/>
</dbReference>
<dbReference type="Gene3D" id="3.40.50.150">
    <property type="entry name" value="Vaccinia Virus protein VP39"/>
    <property type="match status" value="1"/>
</dbReference>
<organism evidence="1 2">
    <name type="scientific">Symbiodinium microadriaticum</name>
    <name type="common">Dinoflagellate</name>
    <name type="synonym">Zooxanthella microadriatica</name>
    <dbReference type="NCBI Taxonomy" id="2951"/>
    <lineage>
        <taxon>Eukaryota</taxon>
        <taxon>Sar</taxon>
        <taxon>Alveolata</taxon>
        <taxon>Dinophyceae</taxon>
        <taxon>Suessiales</taxon>
        <taxon>Symbiodiniaceae</taxon>
        <taxon>Symbiodinium</taxon>
    </lineage>
</organism>
<gene>
    <name evidence="1" type="ORF">AK812_SmicGene40693</name>
</gene>
<sequence length="384" mass="41934">MAHVCLSCILQCPPGLERELQVLGVPGRFETMAGGAPWRRDFEDYLGTSRAGAPVIKVSSACSEVPAPSVPPEVRVSVAASGLLHKRGHRKAVGDASLRETLAAACVQATPLQRRLSAAVHNDEAILVEAMGMVLDQLSGNHLKYYPFKSFPSHSSQAFDGDNVDDFLSRCCLSEAFEDFAKSLQVHPHPAASKLTLLGSDNSEEIQVEGLLVEWEVGKREEQIGRARANLRRSLRRVQLPENEPAKAGKADLESLAERVPCKVQLVQVGFSCSYCPAVPKTGPKGLDFEGGADAARIVTNVPFGVASGGKQDPVSGLPEAAETYSRLGRLLRQQRAEWRGLVAFAESFRNHTGLEWSSELRFLNGSRWVDLLQWSGTERRLRR</sequence>
<evidence type="ECO:0000313" key="1">
    <source>
        <dbReference type="EMBL" id="OLP79065.1"/>
    </source>
</evidence>
<dbReference type="AlphaFoldDB" id="A0A1Q9C846"/>
<accession>A0A1Q9C846</accession>
<evidence type="ECO:0000313" key="2">
    <source>
        <dbReference type="Proteomes" id="UP000186817"/>
    </source>
</evidence>
<dbReference type="OrthoDB" id="428012at2759"/>